<dbReference type="Proteomes" id="UP001242010">
    <property type="component" value="Chromosome"/>
</dbReference>
<protein>
    <recommendedName>
        <fullName evidence="8">Cation efflux family protein</fullName>
    </recommendedName>
</protein>
<evidence type="ECO:0000256" key="5">
    <source>
        <dbReference type="SAM" id="Phobius"/>
    </source>
</evidence>
<evidence type="ECO:0000256" key="1">
    <source>
        <dbReference type="ARBA" id="ARBA00004141"/>
    </source>
</evidence>
<keyword evidence="4 5" id="KW-0472">Membrane</keyword>
<dbReference type="EMBL" id="AP027079">
    <property type="protein sequence ID" value="BDU68926.1"/>
    <property type="molecule type" value="Genomic_DNA"/>
</dbReference>
<keyword evidence="2 5" id="KW-0812">Transmembrane</keyword>
<dbReference type="RefSeq" id="WP_286355561.1">
    <property type="nucleotide sequence ID" value="NZ_AP027079.1"/>
</dbReference>
<evidence type="ECO:0000313" key="6">
    <source>
        <dbReference type="EMBL" id="BDU68926.1"/>
    </source>
</evidence>
<proteinExistence type="predicted"/>
<gene>
    <name evidence="6" type="ORF">GETHOR_10270</name>
</gene>
<reference evidence="7" key="1">
    <citation type="journal article" date="2023" name="Int. J. Syst. Evol. Microbiol.">
        <title>Mesoterricola silvestris gen. nov., sp. nov., Mesoterricola sediminis sp. nov., Geothrix oryzae sp. nov., Geothrix edaphica sp. nov., Geothrix rubra sp. nov., and Geothrix limicola sp. nov., six novel members of Acidobacteriota isolated from soils.</title>
        <authorList>
            <person name="Itoh H."/>
            <person name="Sugisawa Y."/>
            <person name="Mise K."/>
            <person name="Xu Z."/>
            <person name="Kuniyasu M."/>
            <person name="Ushijima N."/>
            <person name="Kawano K."/>
            <person name="Kobayashi E."/>
            <person name="Shiratori Y."/>
            <person name="Masuda Y."/>
            <person name="Senoo K."/>
        </authorList>
    </citation>
    <scope>NUCLEOTIDE SEQUENCE [LARGE SCALE GENOMIC DNA]</scope>
    <source>
        <strain evidence="7">Red222</strain>
    </source>
</reference>
<comment type="subcellular location">
    <subcellularLocation>
        <location evidence="1">Membrane</location>
        <topology evidence="1">Multi-pass membrane protein</topology>
    </subcellularLocation>
</comment>
<evidence type="ECO:0000256" key="3">
    <source>
        <dbReference type="ARBA" id="ARBA00022989"/>
    </source>
</evidence>
<keyword evidence="7" id="KW-1185">Reference proteome</keyword>
<evidence type="ECO:0008006" key="8">
    <source>
        <dbReference type="Google" id="ProtNLM"/>
    </source>
</evidence>
<evidence type="ECO:0000313" key="7">
    <source>
        <dbReference type="Proteomes" id="UP001242010"/>
    </source>
</evidence>
<accession>A0ABN6UW25</accession>
<sequence>MKADASPAVRLTLLSAGADLILGGAALWLGLSEGAIALWGVGGASLLQIPPALSLRGRILDGLGNRGLDRERLVLRTLSHLLRLLALGLALAAVLALREGPGMRVGFSTLGVAILSLAFQVPLWIAKRRLAGVHPALGWDADRTRALLERAALLLAGGLLGLWFPWADAITGLALALHLFIQGQGLAKGTALRAAACGGCGSGCG</sequence>
<dbReference type="SUPFAM" id="SSF161111">
    <property type="entry name" value="Cation efflux protein transmembrane domain-like"/>
    <property type="match status" value="1"/>
</dbReference>
<feature type="transmembrane region" description="Helical" evidence="5">
    <location>
        <begin position="73"/>
        <end position="97"/>
    </location>
</feature>
<evidence type="ECO:0000256" key="4">
    <source>
        <dbReference type="ARBA" id="ARBA00023136"/>
    </source>
</evidence>
<keyword evidence="3 5" id="KW-1133">Transmembrane helix</keyword>
<feature type="transmembrane region" description="Helical" evidence="5">
    <location>
        <begin position="103"/>
        <end position="126"/>
    </location>
</feature>
<organism evidence="6 7">
    <name type="scientific">Geothrix oryzae</name>
    <dbReference type="NCBI Taxonomy" id="2927975"/>
    <lineage>
        <taxon>Bacteria</taxon>
        <taxon>Pseudomonadati</taxon>
        <taxon>Acidobacteriota</taxon>
        <taxon>Holophagae</taxon>
        <taxon>Holophagales</taxon>
        <taxon>Holophagaceae</taxon>
        <taxon>Geothrix</taxon>
    </lineage>
</organism>
<evidence type="ECO:0000256" key="2">
    <source>
        <dbReference type="ARBA" id="ARBA00022692"/>
    </source>
</evidence>
<name>A0ABN6UW25_9BACT</name>
<dbReference type="InterPro" id="IPR027469">
    <property type="entry name" value="Cation_efflux_TMD_sf"/>
</dbReference>